<dbReference type="GO" id="GO:0003677">
    <property type="term" value="F:DNA binding"/>
    <property type="evidence" value="ECO:0007669"/>
    <property type="project" value="InterPro"/>
</dbReference>
<evidence type="ECO:0000313" key="3">
    <source>
        <dbReference type="EMBL" id="KAF8905051.1"/>
    </source>
</evidence>
<evidence type="ECO:0000313" key="4">
    <source>
        <dbReference type="Proteomes" id="UP000724874"/>
    </source>
</evidence>
<dbReference type="InterPro" id="IPR003163">
    <property type="entry name" value="Tscrpt_reg_HTH_APSES-type"/>
</dbReference>
<feature type="region of interest" description="Disordered" evidence="1">
    <location>
        <begin position="334"/>
        <end position="371"/>
    </location>
</feature>
<evidence type="ECO:0000256" key="1">
    <source>
        <dbReference type="SAM" id="MobiDB-lite"/>
    </source>
</evidence>
<dbReference type="InterPro" id="IPR036887">
    <property type="entry name" value="HTH_APSES_sf"/>
</dbReference>
<comment type="caution">
    <text evidence="3">The sequence shown here is derived from an EMBL/GenBank/DDBJ whole genome shotgun (WGS) entry which is preliminary data.</text>
</comment>
<feature type="compositionally biased region" description="Basic and acidic residues" evidence="1">
    <location>
        <begin position="348"/>
        <end position="371"/>
    </location>
</feature>
<dbReference type="PANTHER" id="PTHR38044:SF1">
    <property type="entry name" value="BOUQUET FORMATION PROTEIN 4"/>
    <property type="match status" value="1"/>
</dbReference>
<dbReference type="SUPFAM" id="SSF54616">
    <property type="entry name" value="DNA-binding domain of Mlu1-box binding protein MBP1"/>
    <property type="match status" value="1"/>
</dbReference>
<dbReference type="InterPro" id="IPR037548">
    <property type="entry name" value="Bqt4"/>
</dbReference>
<feature type="compositionally biased region" description="Low complexity" evidence="1">
    <location>
        <begin position="229"/>
        <end position="243"/>
    </location>
</feature>
<dbReference type="PROSITE" id="PS51299">
    <property type="entry name" value="HTH_APSES"/>
    <property type="match status" value="1"/>
</dbReference>
<evidence type="ECO:0000259" key="2">
    <source>
        <dbReference type="PROSITE" id="PS51299"/>
    </source>
</evidence>
<dbReference type="GO" id="GO:1990862">
    <property type="term" value="C:nuclear membrane complex Bqt3-Bqt4"/>
    <property type="evidence" value="ECO:0007669"/>
    <property type="project" value="InterPro"/>
</dbReference>
<dbReference type="GO" id="GO:0070197">
    <property type="term" value="P:meiotic attachment of telomere to nuclear envelope"/>
    <property type="evidence" value="ECO:0007669"/>
    <property type="project" value="InterPro"/>
</dbReference>
<dbReference type="Proteomes" id="UP000724874">
    <property type="component" value="Unassembled WGS sequence"/>
</dbReference>
<feature type="region of interest" description="Disordered" evidence="1">
    <location>
        <begin position="165"/>
        <end position="315"/>
    </location>
</feature>
<feature type="domain" description="HTH APSES-type" evidence="2">
    <location>
        <begin position="36"/>
        <end position="151"/>
    </location>
</feature>
<accession>A0A9P5TR36</accession>
<dbReference type="GO" id="GO:0044820">
    <property type="term" value="P:mitotic telomere tethering at nuclear periphery"/>
    <property type="evidence" value="ECO:0007669"/>
    <property type="project" value="TreeGrafter"/>
</dbReference>
<feature type="compositionally biased region" description="Low complexity" evidence="1">
    <location>
        <begin position="165"/>
        <end position="187"/>
    </location>
</feature>
<dbReference type="OrthoDB" id="5346159at2759"/>
<feature type="compositionally biased region" description="Low complexity" evidence="1">
    <location>
        <begin position="196"/>
        <end position="216"/>
    </location>
</feature>
<keyword evidence="4" id="KW-1185">Reference proteome</keyword>
<sequence>MVARPPLPVRHANPNISEHLLAPSLPPVKYQILNCQGKDILVGRLKIETPTDTGHAFILRRFDTGAVSLTTMFRAAFPLASEHDEKLEIQWVKDNYDLTGNNGSSKDTQITRLAGTWVSPQLALELGKAYALGSIINAVVEAVPDPQASYRRSGKAAAAATAASVNSSSIVTTATTNGTGSVTTTSIGEHMSVVVSKPPSAAKSLPTPSPTSTAPPTKRRKESTPEPAPSSAKPPSRSSPGPAKTVPLRRSTRTKSPAPRSSAGSVAPLTTLRTPKATRSKAPLSTSSKTPAESDLASVDEESQSVQDNVADELHKEDIQEQKKLIQDLKAKREAALSTEENLVAESSFKKREREDEDKPLQFDFKEPETEERAIASNRRVTRFNLEPRTKSAAWGIAAFAFAVGAM</sequence>
<dbReference type="AlphaFoldDB" id="A0A9P5TR36"/>
<name>A0A9P5TR36_GYMJU</name>
<reference evidence="3" key="1">
    <citation type="submission" date="2020-11" db="EMBL/GenBank/DDBJ databases">
        <authorList>
            <consortium name="DOE Joint Genome Institute"/>
            <person name="Ahrendt S."/>
            <person name="Riley R."/>
            <person name="Andreopoulos W."/>
            <person name="LaButti K."/>
            <person name="Pangilinan J."/>
            <person name="Ruiz-duenas F.J."/>
            <person name="Barrasa J.M."/>
            <person name="Sanchez-Garcia M."/>
            <person name="Camarero S."/>
            <person name="Miyauchi S."/>
            <person name="Serrano A."/>
            <person name="Linde D."/>
            <person name="Babiker R."/>
            <person name="Drula E."/>
            <person name="Ayuso-Fernandez I."/>
            <person name="Pacheco R."/>
            <person name="Padilla G."/>
            <person name="Ferreira P."/>
            <person name="Barriuso J."/>
            <person name="Kellner H."/>
            <person name="Castanera R."/>
            <person name="Alfaro M."/>
            <person name="Ramirez L."/>
            <person name="Pisabarro A.G."/>
            <person name="Kuo A."/>
            <person name="Tritt A."/>
            <person name="Lipzen A."/>
            <person name="He G."/>
            <person name="Yan M."/>
            <person name="Ng V."/>
            <person name="Cullen D."/>
            <person name="Martin F."/>
            <person name="Rosso M.-N."/>
            <person name="Henrissat B."/>
            <person name="Hibbett D."/>
            <person name="Martinez A.T."/>
            <person name="Grigoriev I.V."/>
        </authorList>
    </citation>
    <scope>NUCLEOTIDE SEQUENCE</scope>
    <source>
        <strain evidence="3">AH 44721</strain>
    </source>
</reference>
<protein>
    <recommendedName>
        <fullName evidence="2">HTH APSES-type domain-containing protein</fullName>
    </recommendedName>
</protein>
<dbReference type="EMBL" id="JADNYJ010000024">
    <property type="protein sequence ID" value="KAF8905051.1"/>
    <property type="molecule type" value="Genomic_DNA"/>
</dbReference>
<dbReference type="PANTHER" id="PTHR38044">
    <property type="entry name" value="BOUQUET FORMATION PROTEIN 4"/>
    <property type="match status" value="1"/>
</dbReference>
<gene>
    <name evidence="3" type="ORF">CPB84DRAFT_1727410</name>
</gene>
<proteinExistence type="predicted"/>
<organism evidence="3 4">
    <name type="scientific">Gymnopilus junonius</name>
    <name type="common">Spectacular rustgill mushroom</name>
    <name type="synonym">Gymnopilus spectabilis subsp. junonius</name>
    <dbReference type="NCBI Taxonomy" id="109634"/>
    <lineage>
        <taxon>Eukaryota</taxon>
        <taxon>Fungi</taxon>
        <taxon>Dikarya</taxon>
        <taxon>Basidiomycota</taxon>
        <taxon>Agaricomycotina</taxon>
        <taxon>Agaricomycetes</taxon>
        <taxon>Agaricomycetidae</taxon>
        <taxon>Agaricales</taxon>
        <taxon>Agaricineae</taxon>
        <taxon>Hymenogastraceae</taxon>
        <taxon>Gymnopilus</taxon>
    </lineage>
</organism>